<dbReference type="InterPro" id="IPR027417">
    <property type="entry name" value="P-loop_NTPase"/>
</dbReference>
<accession>A0A9Q0QUJ0</accession>
<organism evidence="6 7">
    <name type="scientific">Protea cynaroides</name>
    <dbReference type="NCBI Taxonomy" id="273540"/>
    <lineage>
        <taxon>Eukaryota</taxon>
        <taxon>Viridiplantae</taxon>
        <taxon>Streptophyta</taxon>
        <taxon>Embryophyta</taxon>
        <taxon>Tracheophyta</taxon>
        <taxon>Spermatophyta</taxon>
        <taxon>Magnoliopsida</taxon>
        <taxon>Proteales</taxon>
        <taxon>Proteaceae</taxon>
        <taxon>Protea</taxon>
    </lineage>
</organism>
<dbReference type="GO" id="GO:0042626">
    <property type="term" value="F:ATPase-coupled transmembrane transporter activity"/>
    <property type="evidence" value="ECO:0007669"/>
    <property type="project" value="TreeGrafter"/>
</dbReference>
<comment type="subcellular location">
    <subcellularLocation>
        <location evidence="1">Membrane</location>
        <topology evidence="1">Multi-pass membrane protein</topology>
    </subcellularLocation>
</comment>
<protein>
    <submittedName>
        <fullName evidence="6">Uncharacterized protein</fullName>
    </submittedName>
</protein>
<evidence type="ECO:0000256" key="4">
    <source>
        <dbReference type="ARBA" id="ARBA00022989"/>
    </source>
</evidence>
<evidence type="ECO:0000256" key="5">
    <source>
        <dbReference type="ARBA" id="ARBA00023136"/>
    </source>
</evidence>
<dbReference type="Proteomes" id="UP001141806">
    <property type="component" value="Unassembled WGS sequence"/>
</dbReference>
<dbReference type="Gene3D" id="3.40.50.300">
    <property type="entry name" value="P-loop containing nucleotide triphosphate hydrolases"/>
    <property type="match status" value="1"/>
</dbReference>
<name>A0A9Q0QUJ0_9MAGN</name>
<dbReference type="PANTHER" id="PTHR48041:SF51">
    <property type="entry name" value="ABC TRANSPORTER G FAMILY MEMBER 23"/>
    <property type="match status" value="1"/>
</dbReference>
<sequence length="99" mass="11096">MILQLDSFESSKSLDTVGATALAKARLIRQEDNLLPLLTVKKTLMFSAKFRLRGINSREQELRVENLMQELGVLHVADSFVGDEETRGISGGEGKREYQ</sequence>
<dbReference type="GO" id="GO:0016020">
    <property type="term" value="C:membrane"/>
    <property type="evidence" value="ECO:0007669"/>
    <property type="project" value="UniProtKB-SubCell"/>
</dbReference>
<evidence type="ECO:0000313" key="6">
    <source>
        <dbReference type="EMBL" id="KAJ4972239.1"/>
    </source>
</evidence>
<keyword evidence="3" id="KW-0812">Transmembrane</keyword>
<dbReference type="EMBL" id="JAMYWD010000005">
    <property type="protein sequence ID" value="KAJ4972239.1"/>
    <property type="molecule type" value="Genomic_DNA"/>
</dbReference>
<comment type="caution">
    <text evidence="6">The sequence shown here is derived from an EMBL/GenBank/DDBJ whole genome shotgun (WGS) entry which is preliminary data.</text>
</comment>
<dbReference type="PANTHER" id="PTHR48041">
    <property type="entry name" value="ABC TRANSPORTER G FAMILY MEMBER 28"/>
    <property type="match status" value="1"/>
</dbReference>
<proteinExistence type="predicted"/>
<keyword evidence="5" id="KW-0472">Membrane</keyword>
<keyword evidence="7" id="KW-1185">Reference proteome</keyword>
<dbReference type="AlphaFoldDB" id="A0A9Q0QUJ0"/>
<evidence type="ECO:0000256" key="3">
    <source>
        <dbReference type="ARBA" id="ARBA00022692"/>
    </source>
</evidence>
<keyword evidence="4" id="KW-1133">Transmembrane helix</keyword>
<reference evidence="6" key="1">
    <citation type="journal article" date="2023" name="Plant J.">
        <title>The genome of the king protea, Protea cynaroides.</title>
        <authorList>
            <person name="Chang J."/>
            <person name="Duong T.A."/>
            <person name="Schoeman C."/>
            <person name="Ma X."/>
            <person name="Roodt D."/>
            <person name="Barker N."/>
            <person name="Li Z."/>
            <person name="Van de Peer Y."/>
            <person name="Mizrachi E."/>
        </authorList>
    </citation>
    <scope>NUCLEOTIDE SEQUENCE</scope>
    <source>
        <tissue evidence="6">Young leaves</tissue>
    </source>
</reference>
<dbReference type="OrthoDB" id="66620at2759"/>
<gene>
    <name evidence="6" type="ORF">NE237_005338</name>
</gene>
<evidence type="ECO:0000313" key="7">
    <source>
        <dbReference type="Proteomes" id="UP001141806"/>
    </source>
</evidence>
<evidence type="ECO:0000256" key="1">
    <source>
        <dbReference type="ARBA" id="ARBA00004141"/>
    </source>
</evidence>
<dbReference type="InterPro" id="IPR050352">
    <property type="entry name" value="ABCG_transporters"/>
</dbReference>
<evidence type="ECO:0000256" key="2">
    <source>
        <dbReference type="ARBA" id="ARBA00022448"/>
    </source>
</evidence>
<keyword evidence="2" id="KW-0813">Transport</keyword>